<dbReference type="Gene3D" id="3.30.450.20">
    <property type="entry name" value="PAS domain"/>
    <property type="match status" value="1"/>
</dbReference>
<feature type="region of interest" description="Disordered" evidence="1">
    <location>
        <begin position="1"/>
        <end position="20"/>
    </location>
</feature>
<evidence type="ECO:0000313" key="4">
    <source>
        <dbReference type="EMBL" id="NKY21938.1"/>
    </source>
</evidence>
<dbReference type="Pfam" id="PF03861">
    <property type="entry name" value="ANTAR"/>
    <property type="match status" value="1"/>
</dbReference>
<feature type="domain" description="ANTAR" evidence="3">
    <location>
        <begin position="123"/>
        <end position="184"/>
    </location>
</feature>
<feature type="domain" description="PAS" evidence="2">
    <location>
        <begin position="22"/>
        <end position="78"/>
    </location>
</feature>
<organism evidence="4 5">
    <name type="scientific">Cellulomonas denverensis</name>
    <dbReference type="NCBI Taxonomy" id="264297"/>
    <lineage>
        <taxon>Bacteria</taxon>
        <taxon>Bacillati</taxon>
        <taxon>Actinomycetota</taxon>
        <taxon>Actinomycetes</taxon>
        <taxon>Micrococcales</taxon>
        <taxon>Cellulomonadaceae</taxon>
        <taxon>Cellulomonas</taxon>
    </lineage>
</organism>
<dbReference type="EMBL" id="JAAXOX010000002">
    <property type="protein sequence ID" value="NKY21938.1"/>
    <property type="molecule type" value="Genomic_DNA"/>
</dbReference>
<protein>
    <submittedName>
        <fullName evidence="4">ANTAR domain-containing protein</fullName>
    </submittedName>
</protein>
<evidence type="ECO:0000313" key="5">
    <source>
        <dbReference type="Proteomes" id="UP000581206"/>
    </source>
</evidence>
<sequence>MSNLTTAHEHHATTDAPRNGRFSLDLATETWWWSDQVYAIHGFTPHEVVPTTDLLLAHQHPDDQDDVRRRLTDAVRDGTPFTAVNRILDARGDERIVNTVADVDAERRTMTGHVVDLTPVVAQHARTIADQAIAASARNRATIEQAVGAVALSEGVTVEQAFQRLRTASNHANVPVRTLARAIVEQLPCLGRAPGRLAGFLRDLTAPKQRA</sequence>
<dbReference type="InterPro" id="IPR035965">
    <property type="entry name" value="PAS-like_dom_sf"/>
</dbReference>
<dbReference type="SUPFAM" id="SSF55785">
    <property type="entry name" value="PYP-like sensor domain (PAS domain)"/>
    <property type="match status" value="1"/>
</dbReference>
<proteinExistence type="predicted"/>
<evidence type="ECO:0000259" key="3">
    <source>
        <dbReference type="PROSITE" id="PS50921"/>
    </source>
</evidence>
<dbReference type="GO" id="GO:0003723">
    <property type="term" value="F:RNA binding"/>
    <property type="evidence" value="ECO:0007669"/>
    <property type="project" value="InterPro"/>
</dbReference>
<dbReference type="PROSITE" id="PS50112">
    <property type="entry name" value="PAS"/>
    <property type="match status" value="1"/>
</dbReference>
<dbReference type="InterPro" id="IPR005561">
    <property type="entry name" value="ANTAR"/>
</dbReference>
<dbReference type="PROSITE" id="PS50921">
    <property type="entry name" value="ANTAR"/>
    <property type="match status" value="1"/>
</dbReference>
<dbReference type="Gene3D" id="1.10.10.10">
    <property type="entry name" value="Winged helix-like DNA-binding domain superfamily/Winged helix DNA-binding domain"/>
    <property type="match status" value="1"/>
</dbReference>
<dbReference type="RefSeq" id="WP_168629061.1">
    <property type="nucleotide sequence ID" value="NZ_BONL01000002.1"/>
</dbReference>
<dbReference type="SMART" id="SM01012">
    <property type="entry name" value="ANTAR"/>
    <property type="match status" value="1"/>
</dbReference>
<evidence type="ECO:0000256" key="1">
    <source>
        <dbReference type="SAM" id="MobiDB-lite"/>
    </source>
</evidence>
<dbReference type="InterPro" id="IPR036388">
    <property type="entry name" value="WH-like_DNA-bd_sf"/>
</dbReference>
<dbReference type="Proteomes" id="UP000581206">
    <property type="component" value="Unassembled WGS sequence"/>
</dbReference>
<evidence type="ECO:0000259" key="2">
    <source>
        <dbReference type="PROSITE" id="PS50112"/>
    </source>
</evidence>
<dbReference type="AlphaFoldDB" id="A0A7X6QYB7"/>
<comment type="caution">
    <text evidence="4">The sequence shown here is derived from an EMBL/GenBank/DDBJ whole genome shotgun (WGS) entry which is preliminary data.</text>
</comment>
<keyword evidence="5" id="KW-1185">Reference proteome</keyword>
<dbReference type="InterPro" id="IPR013655">
    <property type="entry name" value="PAS_fold_3"/>
</dbReference>
<dbReference type="Pfam" id="PF08447">
    <property type="entry name" value="PAS_3"/>
    <property type="match status" value="1"/>
</dbReference>
<dbReference type="InterPro" id="IPR000014">
    <property type="entry name" value="PAS"/>
</dbReference>
<gene>
    <name evidence="4" type="ORF">HGA03_04590</name>
</gene>
<accession>A0A7X6QYB7</accession>
<reference evidence="4 5" key="1">
    <citation type="submission" date="2020-04" db="EMBL/GenBank/DDBJ databases">
        <title>MicrobeNet Type strains.</title>
        <authorList>
            <person name="Nicholson A.C."/>
        </authorList>
    </citation>
    <scope>NUCLEOTIDE SEQUENCE [LARGE SCALE GENOMIC DNA]</scope>
    <source>
        <strain evidence="4 5">ATCC BAA-788</strain>
    </source>
</reference>
<name>A0A7X6QYB7_9CELL</name>